<gene>
    <name evidence="3" type="ORF">CFBP2533_38910</name>
</gene>
<organism evidence="3">
    <name type="scientific">Xanthomonas hortorum pv. pelargonii</name>
    <dbReference type="NCBI Taxonomy" id="453602"/>
    <lineage>
        <taxon>Bacteria</taxon>
        <taxon>Pseudomonadati</taxon>
        <taxon>Pseudomonadota</taxon>
        <taxon>Gammaproteobacteria</taxon>
        <taxon>Lysobacterales</taxon>
        <taxon>Lysobacteraceae</taxon>
        <taxon>Xanthomonas</taxon>
    </lineage>
</organism>
<dbReference type="AlphaFoldDB" id="A0A6V7ES39"/>
<reference evidence="3" key="1">
    <citation type="submission" date="2020-07" db="EMBL/GenBank/DDBJ databases">
        <authorList>
            <person name="Pothier F. J."/>
        </authorList>
    </citation>
    <scope>NUCLEOTIDE SEQUENCE</scope>
    <source>
        <strain evidence="3">CFBP 2533</strain>
    </source>
</reference>
<dbReference type="NCBIfam" id="NF033894">
    <property type="entry name" value="Eex_IncN"/>
    <property type="match status" value="1"/>
</dbReference>
<dbReference type="RefSeq" id="WP_168960103.1">
    <property type="nucleotide sequence ID" value="NZ_CP098604.1"/>
</dbReference>
<dbReference type="InterPro" id="IPR012640">
    <property type="entry name" value="Membr_lipoprot_lipid_attach_CS"/>
</dbReference>
<accession>A0A6V7ES39</accession>
<keyword evidence="2" id="KW-0732">Signal</keyword>
<sequence>MKKFIYVFSLASLLAGCNNNEPTRTVADFKADKEQRNAVLAACVSLP</sequence>
<evidence type="ECO:0000256" key="1">
    <source>
        <dbReference type="ARBA" id="ARBA00017922"/>
    </source>
</evidence>
<protein>
    <recommendedName>
        <fullName evidence="1">Type IV secretion system putative lipoprotein virB7</fullName>
    </recommendedName>
</protein>
<dbReference type="InterPro" id="IPR047937">
    <property type="entry name" value="Eex_IncN-like"/>
</dbReference>
<dbReference type="EMBL" id="LR828261">
    <property type="protein sequence ID" value="CAD0353954.1"/>
    <property type="molecule type" value="Genomic_DNA"/>
</dbReference>
<dbReference type="EMBL" id="LR828261">
    <property type="protein sequence ID" value="CAD0353960.1"/>
    <property type="molecule type" value="Genomic_DNA"/>
</dbReference>
<name>A0A6V7ES39_9XANT</name>
<evidence type="ECO:0000313" key="3">
    <source>
        <dbReference type="EMBL" id="CAD0353960.1"/>
    </source>
</evidence>
<dbReference type="Pfam" id="PF08139">
    <property type="entry name" value="LPAM_1"/>
    <property type="match status" value="1"/>
</dbReference>
<proteinExistence type="predicted"/>
<dbReference type="PROSITE" id="PS51257">
    <property type="entry name" value="PROKAR_LIPOPROTEIN"/>
    <property type="match status" value="1"/>
</dbReference>
<evidence type="ECO:0000256" key="2">
    <source>
        <dbReference type="ARBA" id="ARBA00022729"/>
    </source>
</evidence>